<protein>
    <recommendedName>
        <fullName evidence="1">Transglutaminase-like domain-containing protein</fullName>
    </recommendedName>
</protein>
<evidence type="ECO:0000259" key="1">
    <source>
        <dbReference type="Pfam" id="PF01841"/>
    </source>
</evidence>
<keyword evidence="3" id="KW-1185">Reference proteome</keyword>
<proteinExistence type="predicted"/>
<dbReference type="SUPFAM" id="SSF54001">
    <property type="entry name" value="Cysteine proteinases"/>
    <property type="match status" value="1"/>
</dbReference>
<dbReference type="OrthoDB" id="4461372at2"/>
<dbReference type="InterPro" id="IPR002931">
    <property type="entry name" value="Transglutaminase-like"/>
</dbReference>
<dbReference type="AlphaFoldDB" id="A0A541B1C7"/>
<organism evidence="2 3">
    <name type="scientific">Rhodococcus spelaei</name>
    <dbReference type="NCBI Taxonomy" id="2546320"/>
    <lineage>
        <taxon>Bacteria</taxon>
        <taxon>Bacillati</taxon>
        <taxon>Actinomycetota</taxon>
        <taxon>Actinomycetes</taxon>
        <taxon>Mycobacteriales</taxon>
        <taxon>Nocardiaceae</taxon>
        <taxon>Rhodococcus</taxon>
    </lineage>
</organism>
<comment type="caution">
    <text evidence="2">The sequence shown here is derived from an EMBL/GenBank/DDBJ whole genome shotgun (WGS) entry which is preliminary data.</text>
</comment>
<dbReference type="RefSeq" id="WP_142102414.1">
    <property type="nucleotide sequence ID" value="NZ_VIGH01000009.1"/>
</dbReference>
<accession>A0A541B1C7</accession>
<feature type="domain" description="Transglutaminase-like" evidence="1">
    <location>
        <begin position="45"/>
        <end position="142"/>
    </location>
</feature>
<dbReference type="Gene3D" id="3.10.620.30">
    <property type="match status" value="1"/>
</dbReference>
<dbReference type="InterPro" id="IPR038765">
    <property type="entry name" value="Papain-like_cys_pep_sf"/>
</dbReference>
<dbReference type="Pfam" id="PF01841">
    <property type="entry name" value="Transglut_core"/>
    <property type="match status" value="1"/>
</dbReference>
<sequence length="231" mass="25638">MTCTLMTSWRGRELVPTTGESEGGVDATPILDWDHLETTPATTDDFLRSTHRWVQQHIRAVYALDDTQPASVTVARGRGSCSQRLAVVEALARRNGISTRVEGLVLRGEFWYPRFRYLRPFVPDRVLLAWPSFLVDGEWIDASAAFVGESCTAPEPFANSGEETLFDAAARNPISWSAGTTSSSCLDLSGFVVQSLGSFDSRDDLFSRYGQTLTRPVRTVLEPLFGHWYPG</sequence>
<reference evidence="2 3" key="1">
    <citation type="submission" date="2019-06" db="EMBL/GenBank/DDBJ databases">
        <title>Rhodococcus spaelei sp. nov., isolated from a cave.</title>
        <authorList>
            <person name="Lee S.D."/>
        </authorList>
    </citation>
    <scope>NUCLEOTIDE SEQUENCE [LARGE SCALE GENOMIC DNA]</scope>
    <source>
        <strain evidence="2 3">C9-5</strain>
    </source>
</reference>
<evidence type="ECO:0000313" key="2">
    <source>
        <dbReference type="EMBL" id="TQF66104.1"/>
    </source>
</evidence>
<gene>
    <name evidence="2" type="ORF">FK531_19790</name>
</gene>
<evidence type="ECO:0000313" key="3">
    <source>
        <dbReference type="Proteomes" id="UP000316256"/>
    </source>
</evidence>
<name>A0A541B1C7_9NOCA</name>
<dbReference type="Proteomes" id="UP000316256">
    <property type="component" value="Unassembled WGS sequence"/>
</dbReference>
<dbReference type="EMBL" id="VIGH01000009">
    <property type="protein sequence ID" value="TQF66104.1"/>
    <property type="molecule type" value="Genomic_DNA"/>
</dbReference>